<keyword evidence="3" id="KW-0804">Transcription</keyword>
<dbReference type="Pfam" id="PF12833">
    <property type="entry name" value="HTH_18"/>
    <property type="match status" value="1"/>
</dbReference>
<evidence type="ECO:0000259" key="4">
    <source>
        <dbReference type="PROSITE" id="PS01124"/>
    </source>
</evidence>
<accession>A0ABX8ZNV7</accession>
<name>A0ABX8ZNV7_9SPHN</name>
<evidence type="ECO:0000256" key="2">
    <source>
        <dbReference type="ARBA" id="ARBA00023125"/>
    </source>
</evidence>
<dbReference type="InterPro" id="IPR018060">
    <property type="entry name" value="HTH_AraC"/>
</dbReference>
<keyword evidence="2" id="KW-0238">DNA-binding</keyword>
<evidence type="ECO:0000256" key="1">
    <source>
        <dbReference type="ARBA" id="ARBA00023015"/>
    </source>
</evidence>
<protein>
    <submittedName>
        <fullName evidence="5">Helix-turn-helix domain-containing protein</fullName>
    </submittedName>
</protein>
<dbReference type="PANTHER" id="PTHR46796">
    <property type="entry name" value="HTH-TYPE TRANSCRIPTIONAL ACTIVATOR RHAS-RELATED"/>
    <property type="match status" value="1"/>
</dbReference>
<dbReference type="InterPro" id="IPR009057">
    <property type="entry name" value="Homeodomain-like_sf"/>
</dbReference>
<dbReference type="SUPFAM" id="SSF46689">
    <property type="entry name" value="Homeodomain-like"/>
    <property type="match status" value="1"/>
</dbReference>
<dbReference type="Proteomes" id="UP000824281">
    <property type="component" value="Chromosome"/>
</dbReference>
<evidence type="ECO:0000256" key="3">
    <source>
        <dbReference type="ARBA" id="ARBA00023163"/>
    </source>
</evidence>
<dbReference type="PANTHER" id="PTHR46796:SF13">
    <property type="entry name" value="HTH-TYPE TRANSCRIPTIONAL ACTIVATOR RHAS"/>
    <property type="match status" value="1"/>
</dbReference>
<evidence type="ECO:0000313" key="6">
    <source>
        <dbReference type="Proteomes" id="UP000824281"/>
    </source>
</evidence>
<organism evidence="5 6">
    <name type="scientific">Qipengyuania aurantiaca</name>
    <dbReference type="NCBI Taxonomy" id="2867233"/>
    <lineage>
        <taxon>Bacteria</taxon>
        <taxon>Pseudomonadati</taxon>
        <taxon>Pseudomonadota</taxon>
        <taxon>Alphaproteobacteria</taxon>
        <taxon>Sphingomonadales</taxon>
        <taxon>Erythrobacteraceae</taxon>
        <taxon>Qipengyuania</taxon>
    </lineage>
</organism>
<sequence length="307" mass="33709">MGDSGPAINEFSRSGLRLRVIGLAPDLAPYTLGCYRTEVAEGTLVEDWLPPEQANLRTGTAEIYEAAIGDDPLVDVPLAVLSGATNRVTRLRIRHGQFWGIGLTPAGWARLIGHQASDMANSFRDIRSVDGLEPIADLLDTLREDGDDMEASAERINSCFRDQLGRRPQEESTIHAVHLSLLSEDTTSVAPLAAMAGKNPRTFERFCKRHFGFSARALLKKQRFLRSLGKYMLDPSMKWTNALDTHYWDQAHFIRDFKATMGMTPSEYAQTPHPIVEAAVAVTAASVGVPHQALKGPGQVIEDETGV</sequence>
<dbReference type="EMBL" id="CP081295">
    <property type="protein sequence ID" value="QZD90690.1"/>
    <property type="molecule type" value="Genomic_DNA"/>
</dbReference>
<proteinExistence type="predicted"/>
<dbReference type="SMART" id="SM00342">
    <property type="entry name" value="HTH_ARAC"/>
    <property type="match status" value="1"/>
</dbReference>
<dbReference type="Gene3D" id="1.10.10.60">
    <property type="entry name" value="Homeodomain-like"/>
    <property type="match status" value="1"/>
</dbReference>
<dbReference type="RefSeq" id="WP_221426153.1">
    <property type="nucleotide sequence ID" value="NZ_CP081295.1"/>
</dbReference>
<dbReference type="PROSITE" id="PS01124">
    <property type="entry name" value="HTH_ARAC_FAMILY_2"/>
    <property type="match status" value="1"/>
</dbReference>
<evidence type="ECO:0000313" key="5">
    <source>
        <dbReference type="EMBL" id="QZD90690.1"/>
    </source>
</evidence>
<reference evidence="5 6" key="1">
    <citation type="submission" date="2021-08" db="EMBL/GenBank/DDBJ databases">
        <title>Comparative Genomics Analysis of the Genus Qipengyuania Reveals Extensive Genetic Diversity and Metabolic Versatility, Including the Description of Fifteen Novel Species.</title>
        <authorList>
            <person name="Liu Y."/>
        </authorList>
    </citation>
    <scope>NUCLEOTIDE SEQUENCE [LARGE SCALE GENOMIC DNA]</scope>
    <source>
        <strain evidence="5 6">1NDH13</strain>
    </source>
</reference>
<feature type="domain" description="HTH araC/xylS-type" evidence="4">
    <location>
        <begin position="171"/>
        <end position="271"/>
    </location>
</feature>
<keyword evidence="1" id="KW-0805">Transcription regulation</keyword>
<keyword evidence="6" id="KW-1185">Reference proteome</keyword>
<gene>
    <name evidence="5" type="ORF">K3148_04675</name>
</gene>
<dbReference type="InterPro" id="IPR050204">
    <property type="entry name" value="AraC_XylS_family_regulators"/>
</dbReference>